<evidence type="ECO:0000313" key="1">
    <source>
        <dbReference type="EMBL" id="MFC5645354.1"/>
    </source>
</evidence>
<evidence type="ECO:0000313" key="2">
    <source>
        <dbReference type="Proteomes" id="UP001596066"/>
    </source>
</evidence>
<dbReference type="SUPFAM" id="SSF54786">
    <property type="entry name" value="YcfA/nrd intein domain"/>
    <property type="match status" value="1"/>
</dbReference>
<keyword evidence="2" id="KW-1185">Reference proteome</keyword>
<dbReference type="Proteomes" id="UP001596066">
    <property type="component" value="Unassembled WGS sequence"/>
</dbReference>
<comment type="caution">
    <text evidence="1">The sequence shown here is derived from an EMBL/GenBank/DDBJ whole genome shotgun (WGS) entry which is preliminary data.</text>
</comment>
<proteinExistence type="predicted"/>
<dbReference type="RefSeq" id="WP_346148438.1">
    <property type="nucleotide sequence ID" value="NZ_BAAAUA010000049.1"/>
</dbReference>
<gene>
    <name evidence="1" type="ORF">ACFPZF_28895</name>
</gene>
<accession>A0ABW0VKN4</accession>
<sequence>MKKEVRDMARALEKQGFEVTPSKNGHLIVRLDGRRIATLAGTPSDHRSWLNTITVLRKAGFAWKR</sequence>
<organism evidence="1 2">
    <name type="scientific">Kitasatospora cinereorecta</name>
    <dbReference type="NCBI Taxonomy" id="285560"/>
    <lineage>
        <taxon>Bacteria</taxon>
        <taxon>Bacillati</taxon>
        <taxon>Actinomycetota</taxon>
        <taxon>Actinomycetes</taxon>
        <taxon>Kitasatosporales</taxon>
        <taxon>Streptomycetaceae</taxon>
        <taxon>Kitasatospora</taxon>
    </lineage>
</organism>
<protein>
    <submittedName>
        <fullName evidence="1">Type II toxin-antitoxin system HicA family toxin</fullName>
    </submittedName>
</protein>
<name>A0ABW0VKN4_9ACTN</name>
<reference evidence="2" key="1">
    <citation type="journal article" date="2019" name="Int. J. Syst. Evol. Microbiol.">
        <title>The Global Catalogue of Microorganisms (GCM) 10K type strain sequencing project: providing services to taxonomists for standard genome sequencing and annotation.</title>
        <authorList>
            <consortium name="The Broad Institute Genomics Platform"/>
            <consortium name="The Broad Institute Genome Sequencing Center for Infectious Disease"/>
            <person name="Wu L."/>
            <person name="Ma J."/>
        </authorList>
    </citation>
    <scope>NUCLEOTIDE SEQUENCE [LARGE SCALE GENOMIC DNA]</scope>
    <source>
        <strain evidence="2">CGMCC 4.1622</strain>
    </source>
</reference>
<dbReference type="EMBL" id="JBHSOC010000068">
    <property type="protein sequence ID" value="MFC5645354.1"/>
    <property type="molecule type" value="Genomic_DNA"/>
</dbReference>